<sequence length="174" mass="18805">MTTHRRRIAALTRTTERRERLEQTLRAALAARREEAAQLAAQRDGKAAEVQQARDTLAQCHARIGAMMGGSAAFSLADLNAAMRYAEVVTDRVRVLEADLAALVAACEAKQQEIVTAVRAIANNRGRIELCNERIAAMRRRDEEAASDAADEEAEEAALARLAAAARAARATPA</sequence>
<dbReference type="EMBL" id="CP139965">
    <property type="protein sequence ID" value="WQD79648.1"/>
    <property type="molecule type" value="Genomic_DNA"/>
</dbReference>
<dbReference type="RefSeq" id="WP_232833324.1">
    <property type="nucleotide sequence ID" value="NZ_CP139965.1"/>
</dbReference>
<gene>
    <name evidence="2" type="ORF">U0042_08190</name>
</gene>
<feature type="coiled-coil region" evidence="1">
    <location>
        <begin position="11"/>
        <end position="38"/>
    </location>
</feature>
<protein>
    <submittedName>
        <fullName evidence="2">Type III secretion protein</fullName>
    </submittedName>
</protein>
<dbReference type="Pfam" id="PF09486">
    <property type="entry name" value="HrpB7"/>
    <property type="match status" value="1"/>
</dbReference>
<keyword evidence="3" id="KW-1185">Reference proteome</keyword>
<evidence type="ECO:0000256" key="1">
    <source>
        <dbReference type="SAM" id="Coils"/>
    </source>
</evidence>
<dbReference type="InterPro" id="IPR013392">
    <property type="entry name" value="T3SS_HrpB7"/>
</dbReference>
<accession>A0ABZ0WQL2</accession>
<evidence type="ECO:0000313" key="3">
    <source>
        <dbReference type="Proteomes" id="UP001325479"/>
    </source>
</evidence>
<name>A0ABZ0WQL2_9BURK</name>
<reference evidence="2 3" key="1">
    <citation type="submission" date="2023-12" db="EMBL/GenBank/DDBJ databases">
        <title>Genome sequencing and assembly of bacterial species from a model synthetic community.</title>
        <authorList>
            <person name="Hogle S.L."/>
        </authorList>
    </citation>
    <scope>NUCLEOTIDE SEQUENCE [LARGE SCALE GENOMIC DNA]</scope>
    <source>
        <strain evidence="2 3">HAMBI 2494</strain>
    </source>
</reference>
<evidence type="ECO:0000313" key="2">
    <source>
        <dbReference type="EMBL" id="WQD79648.1"/>
    </source>
</evidence>
<proteinExistence type="predicted"/>
<dbReference type="Proteomes" id="UP001325479">
    <property type="component" value="Chromosome"/>
</dbReference>
<organism evidence="2 3">
    <name type="scientific">Paraburkholderia kururiensis</name>
    <dbReference type="NCBI Taxonomy" id="984307"/>
    <lineage>
        <taxon>Bacteria</taxon>
        <taxon>Pseudomonadati</taxon>
        <taxon>Pseudomonadota</taxon>
        <taxon>Betaproteobacteria</taxon>
        <taxon>Burkholderiales</taxon>
        <taxon>Burkholderiaceae</taxon>
        <taxon>Paraburkholderia</taxon>
    </lineage>
</organism>
<keyword evidence="1" id="KW-0175">Coiled coil</keyword>